<keyword evidence="1" id="KW-0732">Signal</keyword>
<dbReference type="Proteomes" id="UP000095287">
    <property type="component" value="Unplaced"/>
</dbReference>
<dbReference type="WBParaSite" id="L893_g2293.t1">
    <property type="protein sequence ID" value="L893_g2293.t1"/>
    <property type="gene ID" value="L893_g2293"/>
</dbReference>
<evidence type="ECO:0000313" key="3">
    <source>
        <dbReference type="WBParaSite" id="L893_g2293.t1"/>
    </source>
</evidence>
<proteinExistence type="predicted"/>
<name>A0A1I7Z5D3_9BILA</name>
<accession>A0A1I7Z5D3</accession>
<feature type="signal peptide" evidence="1">
    <location>
        <begin position="1"/>
        <end position="19"/>
    </location>
</feature>
<reference evidence="3" key="1">
    <citation type="submission" date="2016-11" db="UniProtKB">
        <authorList>
            <consortium name="WormBaseParasite"/>
        </authorList>
    </citation>
    <scope>IDENTIFICATION</scope>
</reference>
<keyword evidence="2" id="KW-1185">Reference proteome</keyword>
<evidence type="ECO:0000256" key="1">
    <source>
        <dbReference type="SAM" id="SignalP"/>
    </source>
</evidence>
<evidence type="ECO:0000313" key="2">
    <source>
        <dbReference type="Proteomes" id="UP000095287"/>
    </source>
</evidence>
<feature type="chain" id="PRO_5009313034" evidence="1">
    <location>
        <begin position="20"/>
        <end position="63"/>
    </location>
</feature>
<dbReference type="AlphaFoldDB" id="A0A1I7Z5D3"/>
<organism evidence="2 3">
    <name type="scientific">Steinernema glaseri</name>
    <dbReference type="NCBI Taxonomy" id="37863"/>
    <lineage>
        <taxon>Eukaryota</taxon>
        <taxon>Metazoa</taxon>
        <taxon>Ecdysozoa</taxon>
        <taxon>Nematoda</taxon>
        <taxon>Chromadorea</taxon>
        <taxon>Rhabditida</taxon>
        <taxon>Tylenchina</taxon>
        <taxon>Panagrolaimomorpha</taxon>
        <taxon>Strongyloidoidea</taxon>
        <taxon>Steinernematidae</taxon>
        <taxon>Steinernema</taxon>
    </lineage>
</organism>
<sequence>MLSNYVVILILLLPLLIIAAPTGNGEVEEAYKQLIKTFKLDGLPNWVAKGILIRIGFTPRKVK</sequence>
<protein>
    <submittedName>
        <fullName evidence="3">Venom peptide</fullName>
    </submittedName>
</protein>